<dbReference type="EMBL" id="LFZX01000400">
    <property type="protein sequence ID" value="KNC65094.1"/>
    <property type="molecule type" value="Genomic_DNA"/>
</dbReference>
<evidence type="ECO:0000256" key="1">
    <source>
        <dbReference type="ARBA" id="ARBA00004651"/>
    </source>
</evidence>
<evidence type="ECO:0008006" key="8">
    <source>
        <dbReference type="Google" id="ProtNLM"/>
    </source>
</evidence>
<dbReference type="Gene3D" id="1.20.1560.10">
    <property type="entry name" value="ABC transporter type 1, transmembrane domain"/>
    <property type="match status" value="1"/>
</dbReference>
<dbReference type="Proteomes" id="UP000036850">
    <property type="component" value="Unassembled WGS sequence"/>
</dbReference>
<evidence type="ECO:0000256" key="3">
    <source>
        <dbReference type="ARBA" id="ARBA00022989"/>
    </source>
</evidence>
<proteinExistence type="predicted"/>
<dbReference type="SUPFAM" id="SSF90123">
    <property type="entry name" value="ABC transporter transmembrane region"/>
    <property type="match status" value="1"/>
</dbReference>
<dbReference type="InterPro" id="IPR036640">
    <property type="entry name" value="ABC1_TM_sf"/>
</dbReference>
<keyword evidence="3 5" id="KW-1133">Transmembrane helix</keyword>
<feature type="transmembrane region" description="Helical" evidence="5">
    <location>
        <begin position="54"/>
        <end position="73"/>
    </location>
</feature>
<name>A0A0L0EKW8_9GAMM</name>
<protein>
    <recommendedName>
        <fullName evidence="8">ABC transmembrane type-1 domain-containing protein</fullName>
    </recommendedName>
</protein>
<dbReference type="GO" id="GO:0005524">
    <property type="term" value="F:ATP binding"/>
    <property type="evidence" value="ECO:0007669"/>
    <property type="project" value="InterPro"/>
</dbReference>
<accession>A0A0L0EKW8</accession>
<gene>
    <name evidence="6" type="ORF">AC626_25295</name>
</gene>
<feature type="non-terminal residue" evidence="6">
    <location>
        <position position="85"/>
    </location>
</feature>
<keyword evidence="2 5" id="KW-0812">Transmembrane</keyword>
<dbReference type="AlphaFoldDB" id="A0A0L0EKW8"/>
<reference evidence="7" key="1">
    <citation type="submission" date="2015-07" db="EMBL/GenBank/DDBJ databases">
        <title>Draft genome sequence of a Pseudoalteromonas rubra strain, OCN096, isolated from Kaneohe Bay, Oahu, Hawaii.</title>
        <authorList>
            <person name="Beurmann S."/>
            <person name="Ushijima B."/>
            <person name="Belcaid M."/>
            <person name="Callahan S.M."/>
            <person name="Aeby G.S."/>
        </authorList>
    </citation>
    <scope>NUCLEOTIDE SEQUENCE [LARGE SCALE GENOMIC DNA]</scope>
    <source>
        <strain evidence="7">OCN096</strain>
    </source>
</reference>
<keyword evidence="4 5" id="KW-0472">Membrane</keyword>
<evidence type="ECO:0000313" key="6">
    <source>
        <dbReference type="EMBL" id="KNC65094.1"/>
    </source>
</evidence>
<comment type="subcellular location">
    <subcellularLocation>
        <location evidence="1">Cell membrane</location>
        <topology evidence="1">Multi-pass membrane protein</topology>
    </subcellularLocation>
</comment>
<evidence type="ECO:0000256" key="2">
    <source>
        <dbReference type="ARBA" id="ARBA00022692"/>
    </source>
</evidence>
<dbReference type="GO" id="GO:0005886">
    <property type="term" value="C:plasma membrane"/>
    <property type="evidence" value="ECO:0007669"/>
    <property type="project" value="UniProtKB-SubCell"/>
</dbReference>
<sequence>MLYRLVLSHKKLLILATLLSVVSALSGIGIISLVNAEIENVSNPDSDVIRGLTIFFAALAGFLTFSVISQYILTKLSVQIMVSIR</sequence>
<evidence type="ECO:0000256" key="4">
    <source>
        <dbReference type="ARBA" id="ARBA00023136"/>
    </source>
</evidence>
<evidence type="ECO:0000313" key="7">
    <source>
        <dbReference type="Proteomes" id="UP000036850"/>
    </source>
</evidence>
<comment type="caution">
    <text evidence="6">The sequence shown here is derived from an EMBL/GenBank/DDBJ whole genome shotgun (WGS) entry which is preliminary data.</text>
</comment>
<dbReference type="PATRIC" id="fig|43658.6.peg.4342"/>
<organism evidence="6 7">
    <name type="scientific">Pseudoalteromonas rubra</name>
    <dbReference type="NCBI Taxonomy" id="43658"/>
    <lineage>
        <taxon>Bacteria</taxon>
        <taxon>Pseudomonadati</taxon>
        <taxon>Pseudomonadota</taxon>
        <taxon>Gammaproteobacteria</taxon>
        <taxon>Alteromonadales</taxon>
        <taxon>Pseudoalteromonadaceae</taxon>
        <taxon>Pseudoalteromonas</taxon>
    </lineage>
</organism>
<feature type="transmembrane region" description="Helical" evidence="5">
    <location>
        <begin position="12"/>
        <end position="34"/>
    </location>
</feature>
<evidence type="ECO:0000256" key="5">
    <source>
        <dbReference type="SAM" id="Phobius"/>
    </source>
</evidence>